<keyword evidence="3" id="KW-0521">NADP</keyword>
<dbReference type="InterPro" id="IPR020904">
    <property type="entry name" value="Sc_DH/Rdtase_CS"/>
</dbReference>
<evidence type="ECO:0000256" key="3">
    <source>
        <dbReference type="ARBA" id="ARBA00022857"/>
    </source>
</evidence>
<keyword evidence="6" id="KW-1185">Reference proteome</keyword>
<evidence type="ECO:0000313" key="6">
    <source>
        <dbReference type="Proteomes" id="UP001589758"/>
    </source>
</evidence>
<keyword evidence="2" id="KW-0963">Cytoplasm</keyword>
<accession>A0ABV6CBI6</accession>
<keyword evidence="4" id="KW-0560">Oxidoreductase</keyword>
<dbReference type="EMBL" id="JBHLXE010000070">
    <property type="protein sequence ID" value="MFC0179641.1"/>
    <property type="molecule type" value="Genomic_DNA"/>
</dbReference>
<dbReference type="InterPro" id="IPR002347">
    <property type="entry name" value="SDR_fam"/>
</dbReference>
<dbReference type="SUPFAM" id="SSF51735">
    <property type="entry name" value="NAD(P)-binding Rossmann-fold domains"/>
    <property type="match status" value="1"/>
</dbReference>
<dbReference type="InterPro" id="IPR036291">
    <property type="entry name" value="NAD(P)-bd_dom_sf"/>
</dbReference>
<protein>
    <submittedName>
        <fullName evidence="5">SDR family NAD(P)-dependent oxidoreductase</fullName>
    </submittedName>
</protein>
<evidence type="ECO:0000313" key="5">
    <source>
        <dbReference type="EMBL" id="MFC0179641.1"/>
    </source>
</evidence>
<evidence type="ECO:0000256" key="1">
    <source>
        <dbReference type="ARBA" id="ARBA00004496"/>
    </source>
</evidence>
<dbReference type="PROSITE" id="PS00061">
    <property type="entry name" value="ADH_SHORT"/>
    <property type="match status" value="1"/>
</dbReference>
<dbReference type="InterPro" id="IPR051721">
    <property type="entry name" value="Biopterin_syn/organic_redct"/>
</dbReference>
<evidence type="ECO:0000256" key="4">
    <source>
        <dbReference type="ARBA" id="ARBA00023002"/>
    </source>
</evidence>
<organism evidence="5 6">
    <name type="scientific">Thorsellia kenyensis</name>
    <dbReference type="NCBI Taxonomy" id="1549888"/>
    <lineage>
        <taxon>Bacteria</taxon>
        <taxon>Pseudomonadati</taxon>
        <taxon>Pseudomonadota</taxon>
        <taxon>Gammaproteobacteria</taxon>
        <taxon>Enterobacterales</taxon>
        <taxon>Thorselliaceae</taxon>
        <taxon>Thorsellia</taxon>
    </lineage>
</organism>
<sequence length="259" mass="28460">MSLPYPNKEIEHLAIVTGASKGLGYSMTKVLLSENVFVVTIARSDNILDENDLLTEKNTHHFSADLSCTESTTSLLEKLTNFIDGLDALKSITLINNAGTVAPMGLFDSTLNDYTFSEAFELNVVSAMRLCKWLIERKDISDENKKILNISSGAGRKGVPGWGVYCATKAALDRFSEVIALERPKILVSSLAPGVIDTQMQQTIRATPKENFPTLDRFTELHASGNLSHPDKTAKKIINFLANKDFGATVIDDIRLHDV</sequence>
<dbReference type="Pfam" id="PF00106">
    <property type="entry name" value="adh_short"/>
    <property type="match status" value="1"/>
</dbReference>
<evidence type="ECO:0000256" key="2">
    <source>
        <dbReference type="ARBA" id="ARBA00022490"/>
    </source>
</evidence>
<dbReference type="Proteomes" id="UP001589758">
    <property type="component" value="Unassembled WGS sequence"/>
</dbReference>
<gene>
    <name evidence="5" type="ORF">ACFFIT_06015</name>
</gene>
<dbReference type="PANTHER" id="PTHR44085:SF2">
    <property type="entry name" value="SEPIAPTERIN REDUCTASE"/>
    <property type="match status" value="1"/>
</dbReference>
<reference evidence="5 6" key="1">
    <citation type="submission" date="2024-09" db="EMBL/GenBank/DDBJ databases">
        <authorList>
            <person name="Sun Q."/>
            <person name="Mori K."/>
        </authorList>
    </citation>
    <scope>NUCLEOTIDE SEQUENCE [LARGE SCALE GENOMIC DNA]</scope>
    <source>
        <strain evidence="5 6">CCM 8545</strain>
    </source>
</reference>
<dbReference type="RefSeq" id="WP_385876745.1">
    <property type="nucleotide sequence ID" value="NZ_JBHLXE010000070.1"/>
</dbReference>
<dbReference type="PANTHER" id="PTHR44085">
    <property type="entry name" value="SEPIAPTERIN REDUCTASE"/>
    <property type="match status" value="1"/>
</dbReference>
<dbReference type="Gene3D" id="3.40.50.720">
    <property type="entry name" value="NAD(P)-binding Rossmann-like Domain"/>
    <property type="match status" value="1"/>
</dbReference>
<dbReference type="PRINTS" id="PR00081">
    <property type="entry name" value="GDHRDH"/>
</dbReference>
<name>A0ABV6CBI6_9GAMM</name>
<comment type="caution">
    <text evidence="5">The sequence shown here is derived from an EMBL/GenBank/DDBJ whole genome shotgun (WGS) entry which is preliminary data.</text>
</comment>
<proteinExistence type="predicted"/>
<comment type="subcellular location">
    <subcellularLocation>
        <location evidence="1">Cytoplasm</location>
    </subcellularLocation>
</comment>